<comment type="caution">
    <text evidence="2">The sequence shown here is derived from an EMBL/GenBank/DDBJ whole genome shotgun (WGS) entry which is preliminary data.</text>
</comment>
<name>A0AAD2DEU7_9CLOT</name>
<dbReference type="SMART" id="SM00530">
    <property type="entry name" value="HTH_XRE"/>
    <property type="match status" value="2"/>
</dbReference>
<dbReference type="InterPro" id="IPR050077">
    <property type="entry name" value="LexA_repressor"/>
</dbReference>
<gene>
    <name evidence="2" type="ORF">CNEO2_660011</name>
</gene>
<protein>
    <submittedName>
        <fullName evidence="2">Repressor LexA</fullName>
        <ecNumber evidence="2">3.4.21.88</ecNumber>
    </submittedName>
</protein>
<dbReference type="Gene3D" id="1.10.260.40">
    <property type="entry name" value="lambda repressor-like DNA-binding domains"/>
    <property type="match status" value="2"/>
</dbReference>
<organism evidence="2 3">
    <name type="scientific">Clostridium neonatale</name>
    <dbReference type="NCBI Taxonomy" id="137838"/>
    <lineage>
        <taxon>Bacteria</taxon>
        <taxon>Bacillati</taxon>
        <taxon>Bacillota</taxon>
        <taxon>Clostridia</taxon>
        <taxon>Eubacteriales</taxon>
        <taxon>Clostridiaceae</taxon>
        <taxon>Clostridium</taxon>
    </lineage>
</organism>
<dbReference type="SUPFAM" id="SSF47413">
    <property type="entry name" value="lambda repressor-like DNA-binding domains"/>
    <property type="match status" value="2"/>
</dbReference>
<evidence type="ECO:0000313" key="2">
    <source>
        <dbReference type="EMBL" id="CAI3667134.1"/>
    </source>
</evidence>
<dbReference type="EMBL" id="CAMTCP010000266">
    <property type="protein sequence ID" value="CAI3667134.1"/>
    <property type="molecule type" value="Genomic_DNA"/>
</dbReference>
<sequence length="305" mass="34413">MYEIFEKLLKEHGLTAYKLAKETGVTTATLTSWKQGKYIPKTEKLQKIADYFDVSVDYLTGKSEFRNSYEEFEAKKSVTALINSRLKEMNITVEELAEKANIPVNYINNLKNYSQFNDDDYNSMDKIAMALNLQPSVLKLALAKQEAPVYDNKVSSIPSADFEPVGEEFKIDVSNLINIPIVGSVRAGEPILAQDNIEGYQPTLKDSLCSDKEYFYLRVQGDSMNLEFTEGSLLLIEKTPWVENGTIAVVLIDGMEATVKKVIQNENMITLIPMSNNPEHVPHMYDVVKDKISIVGKVKQAIKTY</sequence>
<dbReference type="InterPro" id="IPR015927">
    <property type="entry name" value="Peptidase_S24_S26A/B/C"/>
</dbReference>
<dbReference type="RefSeq" id="WP_230140209.1">
    <property type="nucleotide sequence ID" value="NZ_CAKJVF010000037.1"/>
</dbReference>
<dbReference type="Pfam" id="PF13443">
    <property type="entry name" value="HTH_26"/>
    <property type="match status" value="1"/>
</dbReference>
<reference evidence="2" key="1">
    <citation type="submission" date="2022-10" db="EMBL/GenBank/DDBJ databases">
        <authorList>
            <person name="Aires J."/>
            <person name="Mesa V."/>
        </authorList>
    </citation>
    <scope>NUCLEOTIDE SEQUENCE</scope>
    <source>
        <strain evidence="2">Clostridium neonatale JD116</strain>
    </source>
</reference>
<evidence type="ECO:0000259" key="1">
    <source>
        <dbReference type="PROSITE" id="PS50943"/>
    </source>
</evidence>
<dbReference type="Gene3D" id="2.10.109.10">
    <property type="entry name" value="Umud Fragment, subunit A"/>
    <property type="match status" value="1"/>
</dbReference>
<accession>A0AAD2DEU7</accession>
<dbReference type="GO" id="GO:0004252">
    <property type="term" value="F:serine-type endopeptidase activity"/>
    <property type="evidence" value="ECO:0007669"/>
    <property type="project" value="UniProtKB-EC"/>
</dbReference>
<feature type="domain" description="HTH cro/C1-type" evidence="1">
    <location>
        <begin position="5"/>
        <end position="59"/>
    </location>
</feature>
<dbReference type="GO" id="GO:0003677">
    <property type="term" value="F:DNA binding"/>
    <property type="evidence" value="ECO:0007669"/>
    <property type="project" value="InterPro"/>
</dbReference>
<dbReference type="PROSITE" id="PS50943">
    <property type="entry name" value="HTH_CROC1"/>
    <property type="match status" value="2"/>
</dbReference>
<feature type="domain" description="HTH cro/C1-type" evidence="1">
    <location>
        <begin position="82"/>
        <end position="138"/>
    </location>
</feature>
<dbReference type="InterPro" id="IPR010982">
    <property type="entry name" value="Lambda_DNA-bd_dom_sf"/>
</dbReference>
<dbReference type="SUPFAM" id="SSF51306">
    <property type="entry name" value="LexA/Signal peptidase"/>
    <property type="match status" value="1"/>
</dbReference>
<dbReference type="CDD" id="cd06529">
    <property type="entry name" value="S24_LexA-like"/>
    <property type="match status" value="1"/>
</dbReference>
<dbReference type="AlphaFoldDB" id="A0AAD2DEU7"/>
<dbReference type="InterPro" id="IPR001387">
    <property type="entry name" value="Cro/C1-type_HTH"/>
</dbReference>
<dbReference type="PANTHER" id="PTHR33516">
    <property type="entry name" value="LEXA REPRESSOR"/>
    <property type="match status" value="1"/>
</dbReference>
<dbReference type="Pfam" id="PF01381">
    <property type="entry name" value="HTH_3"/>
    <property type="match status" value="1"/>
</dbReference>
<keyword evidence="2" id="KW-0378">Hydrolase</keyword>
<dbReference type="InterPro" id="IPR036286">
    <property type="entry name" value="LexA/Signal_pep-like_sf"/>
</dbReference>
<dbReference type="CDD" id="cd00093">
    <property type="entry name" value="HTH_XRE"/>
    <property type="match status" value="2"/>
</dbReference>
<proteinExistence type="predicted"/>
<dbReference type="InterPro" id="IPR039418">
    <property type="entry name" value="LexA-like"/>
</dbReference>
<dbReference type="Proteomes" id="UP001189143">
    <property type="component" value="Unassembled WGS sequence"/>
</dbReference>
<dbReference type="Pfam" id="PF00717">
    <property type="entry name" value="Peptidase_S24"/>
    <property type="match status" value="1"/>
</dbReference>
<dbReference type="EC" id="3.4.21.88" evidence="2"/>
<evidence type="ECO:0000313" key="3">
    <source>
        <dbReference type="Proteomes" id="UP001189143"/>
    </source>
</evidence>
<dbReference type="PANTHER" id="PTHR33516:SF2">
    <property type="entry name" value="LEXA REPRESSOR-RELATED"/>
    <property type="match status" value="1"/>
</dbReference>